<evidence type="ECO:0000313" key="1">
    <source>
        <dbReference type="EMBL" id="EKX47827.1"/>
    </source>
</evidence>
<accession>L1JHQ1</accession>
<name>L1JHQ1_GUITC</name>
<dbReference type="EMBL" id="JH992988">
    <property type="protein sequence ID" value="EKX47827.1"/>
    <property type="molecule type" value="Genomic_DNA"/>
</dbReference>
<dbReference type="SUPFAM" id="SSF50156">
    <property type="entry name" value="PDZ domain-like"/>
    <property type="match status" value="1"/>
</dbReference>
<reference evidence="3" key="2">
    <citation type="submission" date="2012-11" db="EMBL/GenBank/DDBJ databases">
        <authorList>
            <person name="Kuo A."/>
            <person name="Curtis B.A."/>
            <person name="Tanifuji G."/>
            <person name="Burki F."/>
            <person name="Gruber A."/>
            <person name="Irimia M."/>
            <person name="Maruyama S."/>
            <person name="Arias M.C."/>
            <person name="Ball S.G."/>
            <person name="Gile G.H."/>
            <person name="Hirakawa Y."/>
            <person name="Hopkins J.F."/>
            <person name="Rensing S.A."/>
            <person name="Schmutz J."/>
            <person name="Symeonidi A."/>
            <person name="Elias M."/>
            <person name="Eveleigh R.J."/>
            <person name="Herman E.K."/>
            <person name="Klute M.J."/>
            <person name="Nakayama T."/>
            <person name="Obornik M."/>
            <person name="Reyes-Prieto A."/>
            <person name="Armbrust E.V."/>
            <person name="Aves S.J."/>
            <person name="Beiko R.G."/>
            <person name="Coutinho P."/>
            <person name="Dacks J.B."/>
            <person name="Durnford D.G."/>
            <person name="Fast N.M."/>
            <person name="Green B.R."/>
            <person name="Grisdale C."/>
            <person name="Hempe F."/>
            <person name="Henrissat B."/>
            <person name="Hoppner M.P."/>
            <person name="Ishida K.-I."/>
            <person name="Kim E."/>
            <person name="Koreny L."/>
            <person name="Kroth P.G."/>
            <person name="Liu Y."/>
            <person name="Malik S.-B."/>
            <person name="Maier U.G."/>
            <person name="McRose D."/>
            <person name="Mock T."/>
            <person name="Neilson J.A."/>
            <person name="Onodera N.T."/>
            <person name="Poole A.M."/>
            <person name="Pritham E.J."/>
            <person name="Richards T.A."/>
            <person name="Rocap G."/>
            <person name="Roy S.W."/>
            <person name="Sarai C."/>
            <person name="Schaack S."/>
            <person name="Shirato S."/>
            <person name="Slamovits C.H."/>
            <person name="Spencer D.F."/>
            <person name="Suzuki S."/>
            <person name="Worden A.Z."/>
            <person name="Zauner S."/>
            <person name="Barry K."/>
            <person name="Bell C."/>
            <person name="Bharti A.K."/>
            <person name="Crow J.A."/>
            <person name="Grimwood J."/>
            <person name="Kramer R."/>
            <person name="Lindquist E."/>
            <person name="Lucas S."/>
            <person name="Salamov A."/>
            <person name="McFadden G.I."/>
            <person name="Lane C.E."/>
            <person name="Keeling P.J."/>
            <person name="Gray M.W."/>
            <person name="Grigoriev I.V."/>
            <person name="Archibald J.M."/>
        </authorList>
    </citation>
    <scope>NUCLEOTIDE SEQUENCE</scope>
    <source>
        <strain evidence="3">CCMP2712</strain>
    </source>
</reference>
<dbReference type="HOGENOM" id="CLU_2377237_0_0_1"/>
<organism evidence="1">
    <name type="scientific">Guillardia theta (strain CCMP2712)</name>
    <name type="common">Cryptophyte</name>
    <dbReference type="NCBI Taxonomy" id="905079"/>
    <lineage>
        <taxon>Eukaryota</taxon>
        <taxon>Cryptophyceae</taxon>
        <taxon>Pyrenomonadales</taxon>
        <taxon>Geminigeraceae</taxon>
        <taxon>Guillardia</taxon>
    </lineage>
</organism>
<evidence type="ECO:0000313" key="2">
    <source>
        <dbReference type="EnsemblProtists" id="EKX47827"/>
    </source>
</evidence>
<dbReference type="InterPro" id="IPR036034">
    <property type="entry name" value="PDZ_sf"/>
</dbReference>
<dbReference type="EnsemblProtists" id="EKX47827">
    <property type="protein sequence ID" value="EKX47827"/>
    <property type="gene ID" value="GUITHDRAFT_106375"/>
</dbReference>
<protein>
    <recommendedName>
        <fullName evidence="4">PDZ domain-containing protein</fullName>
    </recommendedName>
</protein>
<dbReference type="Proteomes" id="UP000011087">
    <property type="component" value="Unassembled WGS sequence"/>
</dbReference>
<reference evidence="1 3" key="1">
    <citation type="journal article" date="2012" name="Nature">
        <title>Algal genomes reveal evolutionary mosaicism and the fate of nucleomorphs.</title>
        <authorList>
            <consortium name="DOE Joint Genome Institute"/>
            <person name="Curtis B.A."/>
            <person name="Tanifuji G."/>
            <person name="Burki F."/>
            <person name="Gruber A."/>
            <person name="Irimia M."/>
            <person name="Maruyama S."/>
            <person name="Arias M.C."/>
            <person name="Ball S.G."/>
            <person name="Gile G.H."/>
            <person name="Hirakawa Y."/>
            <person name="Hopkins J.F."/>
            <person name="Kuo A."/>
            <person name="Rensing S.A."/>
            <person name="Schmutz J."/>
            <person name="Symeonidi A."/>
            <person name="Elias M."/>
            <person name="Eveleigh R.J."/>
            <person name="Herman E.K."/>
            <person name="Klute M.J."/>
            <person name="Nakayama T."/>
            <person name="Obornik M."/>
            <person name="Reyes-Prieto A."/>
            <person name="Armbrust E.V."/>
            <person name="Aves S.J."/>
            <person name="Beiko R.G."/>
            <person name="Coutinho P."/>
            <person name="Dacks J.B."/>
            <person name="Durnford D.G."/>
            <person name="Fast N.M."/>
            <person name="Green B.R."/>
            <person name="Grisdale C.J."/>
            <person name="Hempel F."/>
            <person name="Henrissat B."/>
            <person name="Hoppner M.P."/>
            <person name="Ishida K."/>
            <person name="Kim E."/>
            <person name="Koreny L."/>
            <person name="Kroth P.G."/>
            <person name="Liu Y."/>
            <person name="Malik S.B."/>
            <person name="Maier U.G."/>
            <person name="McRose D."/>
            <person name="Mock T."/>
            <person name="Neilson J.A."/>
            <person name="Onodera N.T."/>
            <person name="Poole A.M."/>
            <person name="Pritham E.J."/>
            <person name="Richards T.A."/>
            <person name="Rocap G."/>
            <person name="Roy S.W."/>
            <person name="Sarai C."/>
            <person name="Schaack S."/>
            <person name="Shirato S."/>
            <person name="Slamovits C.H."/>
            <person name="Spencer D.F."/>
            <person name="Suzuki S."/>
            <person name="Worden A.Z."/>
            <person name="Zauner S."/>
            <person name="Barry K."/>
            <person name="Bell C."/>
            <person name="Bharti A.K."/>
            <person name="Crow J.A."/>
            <person name="Grimwood J."/>
            <person name="Kramer R."/>
            <person name="Lindquist E."/>
            <person name="Lucas S."/>
            <person name="Salamov A."/>
            <person name="McFadden G.I."/>
            <person name="Lane C.E."/>
            <person name="Keeling P.J."/>
            <person name="Gray M.W."/>
            <person name="Grigoriev I.V."/>
            <person name="Archibald J.M."/>
        </authorList>
    </citation>
    <scope>NUCLEOTIDE SEQUENCE</scope>
    <source>
        <strain evidence="1 3">CCMP2712</strain>
    </source>
</reference>
<sequence>MHKTRQLVVDFESESWGICARLRERDAFAVPIRVSRVKADSEAHAKGVQEGDCIVKLESCGASDMQVIDVEMARSAILFASRAFVSRSIYRCGIL</sequence>
<dbReference type="KEGG" id="gtt:GUITHDRAFT_106375"/>
<evidence type="ECO:0000313" key="3">
    <source>
        <dbReference type="Proteomes" id="UP000011087"/>
    </source>
</evidence>
<reference evidence="2" key="3">
    <citation type="submission" date="2015-06" db="UniProtKB">
        <authorList>
            <consortium name="EnsemblProtists"/>
        </authorList>
    </citation>
    <scope>IDENTIFICATION</scope>
</reference>
<dbReference type="RefSeq" id="XP_005834807.1">
    <property type="nucleotide sequence ID" value="XM_005834750.1"/>
</dbReference>
<proteinExistence type="predicted"/>
<dbReference type="Gene3D" id="2.30.42.10">
    <property type="match status" value="1"/>
</dbReference>
<gene>
    <name evidence="1" type="ORF">GUITHDRAFT_106375</name>
</gene>
<evidence type="ECO:0008006" key="4">
    <source>
        <dbReference type="Google" id="ProtNLM"/>
    </source>
</evidence>
<dbReference type="GeneID" id="17304460"/>
<keyword evidence="3" id="KW-1185">Reference proteome</keyword>
<dbReference type="PaxDb" id="55529-EKX47827"/>
<dbReference type="AlphaFoldDB" id="L1JHQ1"/>